<dbReference type="PANTHER" id="PTHR44757">
    <property type="entry name" value="DIGUANYLATE CYCLASE DGCP"/>
    <property type="match status" value="1"/>
</dbReference>
<evidence type="ECO:0008006" key="6">
    <source>
        <dbReference type="Google" id="ProtNLM"/>
    </source>
</evidence>
<evidence type="ECO:0000313" key="4">
    <source>
        <dbReference type="EMBL" id="GIF04914.1"/>
    </source>
</evidence>
<dbReference type="SMART" id="SM00052">
    <property type="entry name" value="EAL"/>
    <property type="match status" value="1"/>
</dbReference>
<organism evidence="4 5">
    <name type="scientific">Actinoplanes siamensis</name>
    <dbReference type="NCBI Taxonomy" id="1223317"/>
    <lineage>
        <taxon>Bacteria</taxon>
        <taxon>Bacillati</taxon>
        <taxon>Actinomycetota</taxon>
        <taxon>Actinomycetes</taxon>
        <taxon>Micromonosporales</taxon>
        <taxon>Micromonosporaceae</taxon>
        <taxon>Actinoplanes</taxon>
    </lineage>
</organism>
<reference evidence="4" key="1">
    <citation type="submission" date="2021-01" db="EMBL/GenBank/DDBJ databases">
        <title>Whole genome shotgun sequence of Actinoplanes siamensis NBRC 109076.</title>
        <authorList>
            <person name="Komaki H."/>
            <person name="Tamura T."/>
        </authorList>
    </citation>
    <scope>NUCLEOTIDE SEQUENCE</scope>
    <source>
        <strain evidence="4">NBRC 109076</strain>
    </source>
</reference>
<dbReference type="PROSITE" id="PS50887">
    <property type="entry name" value="GGDEF"/>
    <property type="match status" value="1"/>
</dbReference>
<feature type="transmembrane region" description="Helical" evidence="1">
    <location>
        <begin position="117"/>
        <end position="134"/>
    </location>
</feature>
<evidence type="ECO:0000313" key="5">
    <source>
        <dbReference type="Proteomes" id="UP000629619"/>
    </source>
</evidence>
<feature type="transmembrane region" description="Helical" evidence="1">
    <location>
        <begin position="237"/>
        <end position="258"/>
    </location>
</feature>
<dbReference type="Gene3D" id="3.20.20.450">
    <property type="entry name" value="EAL domain"/>
    <property type="match status" value="1"/>
</dbReference>
<dbReference type="InterPro" id="IPR035919">
    <property type="entry name" value="EAL_sf"/>
</dbReference>
<name>A0A919TK38_9ACTN</name>
<dbReference type="InterPro" id="IPR052155">
    <property type="entry name" value="Biofilm_reg_signaling"/>
</dbReference>
<dbReference type="Proteomes" id="UP000629619">
    <property type="component" value="Unassembled WGS sequence"/>
</dbReference>
<dbReference type="SUPFAM" id="SSF55073">
    <property type="entry name" value="Nucleotide cyclase"/>
    <property type="match status" value="1"/>
</dbReference>
<dbReference type="AlphaFoldDB" id="A0A919TK38"/>
<feature type="domain" description="GGDEF" evidence="3">
    <location>
        <begin position="360"/>
        <end position="485"/>
    </location>
</feature>
<evidence type="ECO:0000259" key="3">
    <source>
        <dbReference type="PROSITE" id="PS50887"/>
    </source>
</evidence>
<keyword evidence="1" id="KW-0812">Transmembrane</keyword>
<dbReference type="InterPro" id="IPR000160">
    <property type="entry name" value="GGDEF_dom"/>
</dbReference>
<feature type="domain" description="EAL" evidence="2">
    <location>
        <begin position="493"/>
        <end position="748"/>
    </location>
</feature>
<feature type="transmembrane region" description="Helical" evidence="1">
    <location>
        <begin position="173"/>
        <end position="194"/>
    </location>
</feature>
<dbReference type="SUPFAM" id="SSF141868">
    <property type="entry name" value="EAL domain-like"/>
    <property type="match status" value="1"/>
</dbReference>
<sequence>MPSDRVGDNAQLCATADDWLPVRRENLWWWWIAAGAAATAGYYLLPTGGLAANLFYNGIGLLSAVAILAGVRMYRPAKAAVWYWLSAGQAASVAGDLVWEWYRWILHQEPYPSAADIFYLSSYPMLAVGLWLLVRGRRTGGTLTAAAMAGIGLGLVFWVFVLHPIAAESADSWLLWVISTAYPAADALLLAILVRLLTARGTSSTRLLGLAAVLLLVADAGYSIASLHGDTDSDQFSAGFLLSYVMWAAAALHPSMAAEAKPAASGQQGVGQRVFLSVCTLMAPAMLFIPDVGDNTVDRVAIGMASAALVLLSAARMAGLIRQVQAKATELRQIAMHDDLTGLPNRRYFEQALTRAAGTERPRVAFLGLDGFKNVNDELGRPVGDQVLVLLAARIVGAAPGTLVARLGGDEFALLLPGGDTGGQVAERLVAALAAPVEVDGQELLVGASIGLAKAGDPVEALRRAETAMHAAKETGEPYRHWSPALDERAGEHARIGAELQAALHAGHFRVVYQPIVAMPDARVTAVEALVRWEHPERGTVSPAQFVPVAERNGLIVELGAWIMRTACEQLVRWQAELGPDAPERVSVNVSARQLARPEFPGMVADILASTGLPASCLTVEVTETAVFGGGQAVTALHHLRSLGVRIALDDFGTGHSSLGLLHTVPVDVLKVDKSFVDRITEAGRHAVIASALIQVSQGLGLTAVAEGVETAEQAQALYALGYRLLQGYYFGKPAAEPEFTRRSSASPA</sequence>
<protein>
    <recommendedName>
        <fullName evidence="6">Diguanylate cyclase/phosphodiesterase</fullName>
    </recommendedName>
</protein>
<dbReference type="PANTHER" id="PTHR44757:SF2">
    <property type="entry name" value="BIOFILM ARCHITECTURE MAINTENANCE PROTEIN MBAA"/>
    <property type="match status" value="1"/>
</dbReference>
<proteinExistence type="predicted"/>
<feature type="transmembrane region" description="Helical" evidence="1">
    <location>
        <begin position="141"/>
        <end position="161"/>
    </location>
</feature>
<feature type="transmembrane region" description="Helical" evidence="1">
    <location>
        <begin position="51"/>
        <end position="69"/>
    </location>
</feature>
<dbReference type="InterPro" id="IPR029787">
    <property type="entry name" value="Nucleotide_cyclase"/>
</dbReference>
<dbReference type="PROSITE" id="PS50883">
    <property type="entry name" value="EAL"/>
    <property type="match status" value="1"/>
</dbReference>
<dbReference type="EMBL" id="BOMW01000022">
    <property type="protein sequence ID" value="GIF04914.1"/>
    <property type="molecule type" value="Genomic_DNA"/>
</dbReference>
<keyword evidence="5" id="KW-1185">Reference proteome</keyword>
<feature type="transmembrane region" description="Helical" evidence="1">
    <location>
        <begin position="206"/>
        <end position="225"/>
    </location>
</feature>
<keyword evidence="1" id="KW-1133">Transmembrane helix</keyword>
<dbReference type="InterPro" id="IPR043128">
    <property type="entry name" value="Rev_trsase/Diguanyl_cyclase"/>
</dbReference>
<dbReference type="Gene3D" id="3.30.70.270">
    <property type="match status" value="1"/>
</dbReference>
<gene>
    <name evidence="4" type="ORF">Asi03nite_24520</name>
</gene>
<evidence type="ECO:0000256" key="1">
    <source>
        <dbReference type="SAM" id="Phobius"/>
    </source>
</evidence>
<feature type="transmembrane region" description="Helical" evidence="1">
    <location>
        <begin position="301"/>
        <end position="321"/>
    </location>
</feature>
<evidence type="ECO:0000259" key="2">
    <source>
        <dbReference type="PROSITE" id="PS50883"/>
    </source>
</evidence>
<dbReference type="NCBIfam" id="TIGR00254">
    <property type="entry name" value="GGDEF"/>
    <property type="match status" value="1"/>
</dbReference>
<dbReference type="CDD" id="cd01948">
    <property type="entry name" value="EAL"/>
    <property type="match status" value="1"/>
</dbReference>
<dbReference type="SMART" id="SM00267">
    <property type="entry name" value="GGDEF"/>
    <property type="match status" value="1"/>
</dbReference>
<feature type="transmembrane region" description="Helical" evidence="1">
    <location>
        <begin position="270"/>
        <end position="289"/>
    </location>
</feature>
<dbReference type="Pfam" id="PF00563">
    <property type="entry name" value="EAL"/>
    <property type="match status" value="1"/>
</dbReference>
<dbReference type="InterPro" id="IPR001633">
    <property type="entry name" value="EAL_dom"/>
</dbReference>
<keyword evidence="1" id="KW-0472">Membrane</keyword>
<comment type="caution">
    <text evidence="4">The sequence shown here is derived from an EMBL/GenBank/DDBJ whole genome shotgun (WGS) entry which is preliminary data.</text>
</comment>
<accession>A0A919TK38</accession>
<dbReference type="CDD" id="cd01949">
    <property type="entry name" value="GGDEF"/>
    <property type="match status" value="1"/>
</dbReference>
<dbReference type="Pfam" id="PF00990">
    <property type="entry name" value="GGDEF"/>
    <property type="match status" value="1"/>
</dbReference>
<feature type="transmembrane region" description="Helical" evidence="1">
    <location>
        <begin position="27"/>
        <end position="45"/>
    </location>
</feature>